<feature type="compositionally biased region" description="Basic and acidic residues" evidence="8">
    <location>
        <begin position="83"/>
        <end position="98"/>
    </location>
</feature>
<feature type="region of interest" description="Disordered" evidence="8">
    <location>
        <begin position="75"/>
        <end position="98"/>
    </location>
</feature>
<evidence type="ECO:0000256" key="6">
    <source>
        <dbReference type="ARBA" id="ARBA00023136"/>
    </source>
</evidence>
<dbReference type="GO" id="GO:0016020">
    <property type="term" value="C:membrane"/>
    <property type="evidence" value="ECO:0007669"/>
    <property type="project" value="UniProtKB-SubCell"/>
</dbReference>
<comment type="similarity">
    <text evidence="2">Belongs to the bacterial sugar transferase family.</text>
</comment>
<evidence type="ECO:0000259" key="10">
    <source>
        <dbReference type="Pfam" id="PF02397"/>
    </source>
</evidence>
<sequence>MNIVASAEKHDLPYGKRACVNGYLNAVWQGVGETASDDPQRTLQTVMTDARTGAPAETLTPLAAPDRATGEKALRVQGLSQSRKAEAPADHRRGPFRPERLVPLRERRANEAYAYLFRFSDLLLIAGVSLFVAQGLSSRGWQGALAGDILPLLVAAVSLCWSLKSFDLYVYRRQERLSGHLLRVLAAVTLSLIAGFGAAGLSGRVDLLIPVFGLWAVGVWLGLGALHGASFGLVARWRRKGFLTPNIVIVGATRDAKILIEAALERRDVNILGIFDDRLSRAPGDVCGVPVLGDTEALLSHKITPYVDRVVVAVDPSARARVEGLIRRLSLLPNAVSLLVDVDSEAGRKTALDRLSEQSLSANGVGPSDAHRTLHKRLQDVVIGTLALLIFAPVMVVVAVLIKLDSPGPVFFRQRRHGMNNEVINVWKFRSMRIEAADPTAARQVSRDDDRVTRVGRFIRKTSLDELPQLFNVLRGDMSLVGPRPHAIGMKTGDADSAKLVAEYAWRHRIKPGMTGWAAIKGSRGALENAEDVRRRVQLDIDYIERQSFWFDLYIMAMTVPCILGDRHAVR</sequence>
<dbReference type="InterPro" id="IPR003362">
    <property type="entry name" value="Bact_transf"/>
</dbReference>
<keyword evidence="6 9" id="KW-0472">Membrane</keyword>
<keyword evidence="7" id="KW-0270">Exopolysaccharide synthesis</keyword>
<comment type="subcellular location">
    <subcellularLocation>
        <location evidence="1">Membrane</location>
        <topology evidence="1">Multi-pass membrane protein</topology>
    </subcellularLocation>
</comment>
<dbReference type="PANTHER" id="PTHR30576:SF0">
    <property type="entry name" value="UNDECAPRENYL-PHOSPHATE N-ACETYLGALACTOSAMINYL 1-PHOSPHATE TRANSFERASE-RELATED"/>
    <property type="match status" value="1"/>
</dbReference>
<feature type="transmembrane region" description="Helical" evidence="9">
    <location>
        <begin position="181"/>
        <end position="201"/>
    </location>
</feature>
<evidence type="ECO:0000256" key="8">
    <source>
        <dbReference type="SAM" id="MobiDB-lite"/>
    </source>
</evidence>
<dbReference type="EMBL" id="AP018828">
    <property type="protein sequence ID" value="BBF82481.1"/>
    <property type="molecule type" value="Genomic_DNA"/>
</dbReference>
<feature type="domain" description="Bacterial sugar transferase" evidence="10">
    <location>
        <begin position="376"/>
        <end position="564"/>
    </location>
</feature>
<keyword evidence="4 9" id="KW-0812">Transmembrane</keyword>
<dbReference type="Proteomes" id="UP000278756">
    <property type="component" value="Chromosome 2"/>
</dbReference>
<evidence type="ECO:0000256" key="9">
    <source>
        <dbReference type="SAM" id="Phobius"/>
    </source>
</evidence>
<reference evidence="12" key="1">
    <citation type="journal article" date="2017" name="Biotechnol. Biofuels">
        <title>Evaluation of environmental bacterial communities as a factor affecting the growth of duckweed Lemna minor.</title>
        <authorList>
            <person name="Ishizawa H."/>
            <person name="Kuroda M."/>
            <person name="Morikawa M."/>
            <person name="Ike M."/>
        </authorList>
    </citation>
    <scope>NUCLEOTIDE SEQUENCE [LARGE SCALE GENOMIC DNA]</scope>
    <source>
        <strain evidence="12">M6</strain>
    </source>
</reference>
<evidence type="ECO:0000313" key="11">
    <source>
        <dbReference type="EMBL" id="BBF82481.1"/>
    </source>
</evidence>
<name>A0A3G9G961_9CAUL</name>
<evidence type="ECO:0000256" key="2">
    <source>
        <dbReference type="ARBA" id="ARBA00006464"/>
    </source>
</evidence>
<keyword evidence="5 9" id="KW-1133">Transmembrane helix</keyword>
<feature type="transmembrane region" description="Helical" evidence="9">
    <location>
        <begin position="149"/>
        <end position="169"/>
    </location>
</feature>
<feature type="transmembrane region" description="Helical" evidence="9">
    <location>
        <begin position="381"/>
        <end position="402"/>
    </location>
</feature>
<protein>
    <submittedName>
        <fullName evidence="11">Capsular polysaccharide biosynthesis protein</fullName>
    </submittedName>
</protein>
<evidence type="ECO:0000256" key="7">
    <source>
        <dbReference type="ARBA" id="ARBA00023169"/>
    </source>
</evidence>
<gene>
    <name evidence="11" type="ORF">EM6_3122</name>
</gene>
<organism evidence="11 12">
    <name type="scientific">Asticcacaulis excentricus</name>
    <dbReference type="NCBI Taxonomy" id="78587"/>
    <lineage>
        <taxon>Bacteria</taxon>
        <taxon>Pseudomonadati</taxon>
        <taxon>Pseudomonadota</taxon>
        <taxon>Alphaproteobacteria</taxon>
        <taxon>Caulobacterales</taxon>
        <taxon>Caulobacteraceae</taxon>
        <taxon>Asticcacaulis</taxon>
    </lineage>
</organism>
<dbReference type="Pfam" id="PF13727">
    <property type="entry name" value="CoA_binding_3"/>
    <property type="match status" value="1"/>
</dbReference>
<feature type="transmembrane region" description="Helical" evidence="9">
    <location>
        <begin position="115"/>
        <end position="137"/>
    </location>
</feature>
<dbReference type="GO" id="GO:0016780">
    <property type="term" value="F:phosphotransferase activity, for other substituted phosphate groups"/>
    <property type="evidence" value="ECO:0007669"/>
    <property type="project" value="TreeGrafter"/>
</dbReference>
<dbReference type="GO" id="GO:0000271">
    <property type="term" value="P:polysaccharide biosynthetic process"/>
    <property type="evidence" value="ECO:0007669"/>
    <property type="project" value="UniProtKB-KW"/>
</dbReference>
<dbReference type="Gene3D" id="3.40.50.720">
    <property type="entry name" value="NAD(P)-binding Rossmann-like Domain"/>
    <property type="match status" value="1"/>
</dbReference>
<dbReference type="AlphaFoldDB" id="A0A3G9G961"/>
<feature type="transmembrane region" description="Helical" evidence="9">
    <location>
        <begin position="207"/>
        <end position="234"/>
    </location>
</feature>
<keyword evidence="3" id="KW-0808">Transferase</keyword>
<proteinExistence type="inferred from homology"/>
<evidence type="ECO:0000256" key="1">
    <source>
        <dbReference type="ARBA" id="ARBA00004141"/>
    </source>
</evidence>
<dbReference type="Pfam" id="PF02397">
    <property type="entry name" value="Bac_transf"/>
    <property type="match status" value="1"/>
</dbReference>
<dbReference type="NCBIfam" id="TIGR03025">
    <property type="entry name" value="EPS_sugtrans"/>
    <property type="match status" value="1"/>
</dbReference>
<evidence type="ECO:0000313" key="12">
    <source>
        <dbReference type="Proteomes" id="UP000278756"/>
    </source>
</evidence>
<evidence type="ECO:0000256" key="4">
    <source>
        <dbReference type="ARBA" id="ARBA00022692"/>
    </source>
</evidence>
<reference evidence="12" key="2">
    <citation type="journal article" date="2017" name="Plant Physiol. Biochem.">
        <title>Differential oxidative and antioxidative response of duckweed Lemna minor toward plant growth promoting/inhibiting bacteria.</title>
        <authorList>
            <person name="Ishizawa H."/>
            <person name="Kuroda M."/>
            <person name="Morikawa M."/>
            <person name="Ike M."/>
        </authorList>
    </citation>
    <scope>NUCLEOTIDE SEQUENCE [LARGE SCALE GENOMIC DNA]</scope>
    <source>
        <strain evidence="12">M6</strain>
    </source>
</reference>
<dbReference type="PANTHER" id="PTHR30576">
    <property type="entry name" value="COLANIC BIOSYNTHESIS UDP-GLUCOSE LIPID CARRIER TRANSFERASE"/>
    <property type="match status" value="1"/>
</dbReference>
<accession>A0A3G9G961</accession>
<evidence type="ECO:0000256" key="3">
    <source>
        <dbReference type="ARBA" id="ARBA00022679"/>
    </source>
</evidence>
<evidence type="ECO:0000256" key="5">
    <source>
        <dbReference type="ARBA" id="ARBA00022989"/>
    </source>
</evidence>
<dbReference type="InterPro" id="IPR017475">
    <property type="entry name" value="EPS_sugar_tfrase"/>
</dbReference>